<dbReference type="PANTHER" id="PTHR46077">
    <property type="entry name" value="E3 UBIQUITIN-PROTEIN LIGASE TOPORS"/>
    <property type="match status" value="1"/>
</dbReference>
<keyword evidence="5 16" id="KW-0863">Zinc-finger</keyword>
<accession>A0A803YQZ3</accession>
<keyword evidence="4" id="KW-0479">Metal-binding</keyword>
<keyword evidence="19" id="KW-1185">Reference proteome</keyword>
<evidence type="ECO:0000313" key="19">
    <source>
        <dbReference type="Proteomes" id="UP000001645"/>
    </source>
</evidence>
<evidence type="ECO:0000256" key="11">
    <source>
        <dbReference type="ARBA" id="ARBA00076856"/>
    </source>
</evidence>
<evidence type="ECO:0000256" key="15">
    <source>
        <dbReference type="ARBA" id="ARBA00082108"/>
    </source>
</evidence>
<keyword evidence="7" id="KW-0862">Zinc</keyword>
<evidence type="ECO:0000313" key="18">
    <source>
        <dbReference type="Ensembl" id="ENSMGAP00000034191.1"/>
    </source>
</evidence>
<keyword evidence="3" id="KW-0808">Transferase</keyword>
<evidence type="ECO:0000256" key="9">
    <source>
        <dbReference type="ARBA" id="ARBA00023163"/>
    </source>
</evidence>
<evidence type="ECO:0000256" key="6">
    <source>
        <dbReference type="ARBA" id="ARBA00022786"/>
    </source>
</evidence>
<dbReference type="Proteomes" id="UP000001645">
    <property type="component" value="Chromosome Z"/>
</dbReference>
<name>A0A803YQZ3_MELGA</name>
<keyword evidence="9" id="KW-0804">Transcription</keyword>
<protein>
    <recommendedName>
        <fullName evidence="10">E3 ubiquitin-protein ligase Topors</fullName>
        <ecNumber evidence="2">2.3.2.27</ecNumber>
    </recommendedName>
    <alternativeName>
        <fullName evidence="11">RING-type E3 ubiquitin transferase Topors</fullName>
    </alternativeName>
    <alternativeName>
        <fullName evidence="13">SUMO1-protein E3 ligase Topors</fullName>
    </alternativeName>
    <alternativeName>
        <fullName evidence="12">Topoisomerase I-binding RING finger protein</fullName>
    </alternativeName>
    <alternativeName>
        <fullName evidence="14">Topoisomerase I-binding arginine/serine-rich protein</fullName>
    </alternativeName>
    <alternativeName>
        <fullName evidence="15">Tumor suppressor p53-binding protein 3</fullName>
    </alternativeName>
</protein>
<dbReference type="Ensembl" id="ENSMGAT00000022676.1">
    <property type="protein sequence ID" value="ENSMGAP00000034191.1"/>
    <property type="gene ID" value="ENSMGAG00000019682.1"/>
</dbReference>
<reference evidence="18" key="2">
    <citation type="submission" date="2025-08" db="UniProtKB">
        <authorList>
            <consortium name="Ensembl"/>
        </authorList>
    </citation>
    <scope>IDENTIFICATION</scope>
</reference>
<evidence type="ECO:0000256" key="10">
    <source>
        <dbReference type="ARBA" id="ARBA00071236"/>
    </source>
</evidence>
<feature type="domain" description="RING-type" evidence="17">
    <location>
        <begin position="9"/>
        <end position="48"/>
    </location>
</feature>
<dbReference type="InterPro" id="IPR018957">
    <property type="entry name" value="Znf_C3HC4_RING-type"/>
</dbReference>
<dbReference type="Gene3D" id="3.30.40.10">
    <property type="entry name" value="Zinc/RING finger domain, C3HC4 (zinc finger)"/>
    <property type="match status" value="1"/>
</dbReference>
<reference evidence="18 19" key="1">
    <citation type="journal article" date="2010" name="PLoS Biol.">
        <title>Multi-platform next-generation sequencing of the domestic turkey (Meleagris gallopavo): genome assembly and analysis.</title>
        <authorList>
            <person name="Dalloul R.A."/>
            <person name="Long J.A."/>
            <person name="Zimin A.V."/>
            <person name="Aslam L."/>
            <person name="Beal K."/>
            <person name="Blomberg L.A."/>
            <person name="Bouffard P."/>
            <person name="Burt D.W."/>
            <person name="Crasta O."/>
            <person name="Crooijmans R.P."/>
            <person name="Cooper K."/>
            <person name="Coulombe R.A."/>
            <person name="De S."/>
            <person name="Delany M.E."/>
            <person name="Dodgson J.B."/>
            <person name="Dong J.J."/>
            <person name="Evans C."/>
            <person name="Frederickson K.M."/>
            <person name="Flicek P."/>
            <person name="Florea L."/>
            <person name="Folkerts O."/>
            <person name="Groenen M.A."/>
            <person name="Harkins T.T."/>
            <person name="Herrero J."/>
            <person name="Hoffmann S."/>
            <person name="Megens H.J."/>
            <person name="Jiang A."/>
            <person name="de Jong P."/>
            <person name="Kaiser P."/>
            <person name="Kim H."/>
            <person name="Kim K.W."/>
            <person name="Kim S."/>
            <person name="Langenberger D."/>
            <person name="Lee M.K."/>
            <person name="Lee T."/>
            <person name="Mane S."/>
            <person name="Marcais G."/>
            <person name="Marz M."/>
            <person name="McElroy A.P."/>
            <person name="Modise T."/>
            <person name="Nefedov M."/>
            <person name="Notredame C."/>
            <person name="Paton I.R."/>
            <person name="Payne W.S."/>
            <person name="Pertea G."/>
            <person name="Prickett D."/>
            <person name="Puiu D."/>
            <person name="Qioa D."/>
            <person name="Raineri E."/>
            <person name="Ruffier M."/>
            <person name="Salzberg S.L."/>
            <person name="Schatz M.C."/>
            <person name="Scheuring C."/>
            <person name="Schmidt C.J."/>
            <person name="Schroeder S."/>
            <person name="Searle S.M."/>
            <person name="Smith E.J."/>
            <person name="Smith J."/>
            <person name="Sonstegard T.S."/>
            <person name="Stadler P.F."/>
            <person name="Tafer H."/>
            <person name="Tu Z.J."/>
            <person name="Van Tassell C.P."/>
            <person name="Vilella A.J."/>
            <person name="Williams K.P."/>
            <person name="Yorke J.A."/>
            <person name="Zhang L."/>
            <person name="Zhang H.B."/>
            <person name="Zhang X."/>
            <person name="Zhang Y."/>
            <person name="Reed K.M."/>
        </authorList>
    </citation>
    <scope>NUCLEOTIDE SEQUENCE [LARGE SCALE GENOMIC DNA]</scope>
</reference>
<evidence type="ECO:0000256" key="5">
    <source>
        <dbReference type="ARBA" id="ARBA00022771"/>
    </source>
</evidence>
<dbReference type="GO" id="GO:0000209">
    <property type="term" value="P:protein polyubiquitination"/>
    <property type="evidence" value="ECO:0007669"/>
    <property type="project" value="TreeGrafter"/>
</dbReference>
<dbReference type="EC" id="2.3.2.27" evidence="2"/>
<dbReference type="Pfam" id="PF00097">
    <property type="entry name" value="zf-C3HC4"/>
    <property type="match status" value="1"/>
</dbReference>
<dbReference type="InParanoid" id="A0A803YQZ3"/>
<keyword evidence="6" id="KW-0833">Ubl conjugation pathway</keyword>
<dbReference type="GO" id="GO:0061630">
    <property type="term" value="F:ubiquitin protein ligase activity"/>
    <property type="evidence" value="ECO:0007669"/>
    <property type="project" value="UniProtKB-EC"/>
</dbReference>
<dbReference type="InterPro" id="IPR013083">
    <property type="entry name" value="Znf_RING/FYVE/PHD"/>
</dbReference>
<dbReference type="GO" id="GO:0006513">
    <property type="term" value="P:protein monoubiquitination"/>
    <property type="evidence" value="ECO:0007669"/>
    <property type="project" value="TreeGrafter"/>
</dbReference>
<comment type="catalytic activity">
    <reaction evidence="1">
        <text>S-ubiquitinyl-[E2 ubiquitin-conjugating enzyme]-L-cysteine + [acceptor protein]-L-lysine = [E2 ubiquitin-conjugating enzyme]-L-cysteine + N(6)-ubiquitinyl-[acceptor protein]-L-lysine.</text>
        <dbReference type="EC" id="2.3.2.27"/>
    </reaction>
</comment>
<dbReference type="GO" id="GO:0008270">
    <property type="term" value="F:zinc ion binding"/>
    <property type="evidence" value="ECO:0007669"/>
    <property type="project" value="UniProtKB-KW"/>
</dbReference>
<evidence type="ECO:0000256" key="2">
    <source>
        <dbReference type="ARBA" id="ARBA00012483"/>
    </source>
</evidence>
<dbReference type="PROSITE" id="PS00518">
    <property type="entry name" value="ZF_RING_1"/>
    <property type="match status" value="1"/>
</dbReference>
<evidence type="ECO:0000256" key="16">
    <source>
        <dbReference type="PROSITE-ProRule" id="PRU00175"/>
    </source>
</evidence>
<evidence type="ECO:0000256" key="4">
    <source>
        <dbReference type="ARBA" id="ARBA00022723"/>
    </source>
</evidence>
<dbReference type="AlphaFoldDB" id="A0A803YQZ3"/>
<evidence type="ECO:0000256" key="14">
    <source>
        <dbReference type="ARBA" id="ARBA00079184"/>
    </source>
</evidence>
<dbReference type="GO" id="GO:0008630">
    <property type="term" value="P:intrinsic apoptotic signaling pathway in response to DNA damage"/>
    <property type="evidence" value="ECO:0007669"/>
    <property type="project" value="UniProtKB-ARBA"/>
</dbReference>
<dbReference type="FunFam" id="3.30.40.10:FF:000136">
    <property type="entry name" value="E3 ubiquitin-protein ligase Topors"/>
    <property type="match status" value="1"/>
</dbReference>
<evidence type="ECO:0000259" key="17">
    <source>
        <dbReference type="PROSITE" id="PS50089"/>
    </source>
</evidence>
<dbReference type="SMART" id="SM00184">
    <property type="entry name" value="RING"/>
    <property type="match status" value="1"/>
</dbReference>
<sequence>MATELDHLCPICLDAMDDASYVMPCLHQFCFGCIRQWAERRPTCPLCKGTVESILHSVYAGNRMLLLKLL</sequence>
<dbReference type="GeneTree" id="ENSGT01140000282774"/>
<organism evidence="18 19">
    <name type="scientific">Meleagris gallopavo</name>
    <name type="common">Wild turkey</name>
    <dbReference type="NCBI Taxonomy" id="9103"/>
    <lineage>
        <taxon>Eukaryota</taxon>
        <taxon>Metazoa</taxon>
        <taxon>Chordata</taxon>
        <taxon>Craniata</taxon>
        <taxon>Vertebrata</taxon>
        <taxon>Euteleostomi</taxon>
        <taxon>Archelosauria</taxon>
        <taxon>Archosauria</taxon>
        <taxon>Dinosauria</taxon>
        <taxon>Saurischia</taxon>
        <taxon>Theropoda</taxon>
        <taxon>Coelurosauria</taxon>
        <taxon>Aves</taxon>
        <taxon>Neognathae</taxon>
        <taxon>Galloanserae</taxon>
        <taxon>Galliformes</taxon>
        <taxon>Phasianidae</taxon>
        <taxon>Meleagridinae</taxon>
        <taxon>Meleagris</taxon>
    </lineage>
</organism>
<evidence type="ECO:0000256" key="7">
    <source>
        <dbReference type="ARBA" id="ARBA00022833"/>
    </source>
</evidence>
<dbReference type="GO" id="GO:0032391">
    <property type="term" value="C:photoreceptor connecting cilium"/>
    <property type="evidence" value="ECO:0007669"/>
    <property type="project" value="UniProtKB-ARBA"/>
</dbReference>
<evidence type="ECO:0000256" key="1">
    <source>
        <dbReference type="ARBA" id="ARBA00000900"/>
    </source>
</evidence>
<reference evidence="18" key="3">
    <citation type="submission" date="2025-09" db="UniProtKB">
        <authorList>
            <consortium name="Ensembl"/>
        </authorList>
    </citation>
    <scope>IDENTIFICATION</scope>
</reference>
<keyword evidence="8" id="KW-0805">Transcription regulation</keyword>
<dbReference type="PANTHER" id="PTHR46077:SF1">
    <property type="entry name" value="TOP1 BINDING ARGININE_SERINE RICH PROTEIN, E3 UBIQUITIN LIGASE"/>
    <property type="match status" value="1"/>
</dbReference>
<proteinExistence type="predicted"/>
<dbReference type="SUPFAM" id="SSF57850">
    <property type="entry name" value="RING/U-box"/>
    <property type="match status" value="1"/>
</dbReference>
<dbReference type="InterPro" id="IPR001841">
    <property type="entry name" value="Znf_RING"/>
</dbReference>
<evidence type="ECO:0000256" key="12">
    <source>
        <dbReference type="ARBA" id="ARBA00076940"/>
    </source>
</evidence>
<evidence type="ECO:0000256" key="3">
    <source>
        <dbReference type="ARBA" id="ARBA00022679"/>
    </source>
</evidence>
<evidence type="ECO:0000256" key="8">
    <source>
        <dbReference type="ARBA" id="ARBA00023015"/>
    </source>
</evidence>
<evidence type="ECO:0000256" key="13">
    <source>
        <dbReference type="ARBA" id="ARBA00079040"/>
    </source>
</evidence>
<dbReference type="PROSITE" id="PS50089">
    <property type="entry name" value="ZF_RING_2"/>
    <property type="match status" value="1"/>
</dbReference>
<dbReference type="InterPro" id="IPR017907">
    <property type="entry name" value="Znf_RING_CS"/>
</dbReference>